<gene>
    <name evidence="1" type="ORF">MAR_020135</name>
</gene>
<dbReference type="EMBL" id="CP111016">
    <property type="protein sequence ID" value="WAR04766.1"/>
    <property type="molecule type" value="Genomic_DNA"/>
</dbReference>
<organism evidence="1 2">
    <name type="scientific">Mya arenaria</name>
    <name type="common">Soft-shell clam</name>
    <dbReference type="NCBI Taxonomy" id="6604"/>
    <lineage>
        <taxon>Eukaryota</taxon>
        <taxon>Metazoa</taxon>
        <taxon>Spiralia</taxon>
        <taxon>Lophotrochozoa</taxon>
        <taxon>Mollusca</taxon>
        <taxon>Bivalvia</taxon>
        <taxon>Autobranchia</taxon>
        <taxon>Heteroconchia</taxon>
        <taxon>Euheterodonta</taxon>
        <taxon>Imparidentia</taxon>
        <taxon>Neoheterodontei</taxon>
        <taxon>Myida</taxon>
        <taxon>Myoidea</taxon>
        <taxon>Myidae</taxon>
        <taxon>Mya</taxon>
    </lineage>
</organism>
<proteinExistence type="predicted"/>
<evidence type="ECO:0000313" key="1">
    <source>
        <dbReference type="EMBL" id="WAR04766.1"/>
    </source>
</evidence>
<keyword evidence="2" id="KW-1185">Reference proteome</keyword>
<dbReference type="Proteomes" id="UP001164746">
    <property type="component" value="Chromosome 5"/>
</dbReference>
<reference evidence="1" key="1">
    <citation type="submission" date="2022-11" db="EMBL/GenBank/DDBJ databases">
        <title>Centuries of genome instability and evolution in soft-shell clam transmissible cancer (bioRxiv).</title>
        <authorList>
            <person name="Hart S.F.M."/>
            <person name="Yonemitsu M.A."/>
            <person name="Giersch R.M."/>
            <person name="Beal B.F."/>
            <person name="Arriagada G."/>
            <person name="Davis B.W."/>
            <person name="Ostrander E.A."/>
            <person name="Goff S.P."/>
            <person name="Metzger M.J."/>
        </authorList>
    </citation>
    <scope>NUCLEOTIDE SEQUENCE</scope>
    <source>
        <strain evidence="1">MELC-2E11</strain>
        <tissue evidence="1">Siphon/mantle</tissue>
    </source>
</reference>
<evidence type="ECO:0000313" key="2">
    <source>
        <dbReference type="Proteomes" id="UP001164746"/>
    </source>
</evidence>
<accession>A0ABY7EC93</accession>
<name>A0ABY7EC93_MYAAR</name>
<sequence length="28" mass="3464">MQLLGRFLCYKFRVFNSRRTPEQAQTWS</sequence>
<protein>
    <submittedName>
        <fullName evidence="1">Uncharacterized protein</fullName>
    </submittedName>
</protein>